<sequence length="147" mass="15741">MPNSTVTQASVLTRRGFLLATAATSVLSLAPLPAWALTSGFDVNAFLALSEKETRQTGLSKDDAAAMLKIYSDLGKEKALADLASGQKNQDLANSLVTAWYTGESPTPEDLQVLDYTDTLIWQAMDYTKPMGYCGGAVGYWAEPPEA</sequence>
<keyword evidence="2" id="KW-1185">Reference proteome</keyword>
<evidence type="ECO:0008006" key="3">
    <source>
        <dbReference type="Google" id="ProtNLM"/>
    </source>
</evidence>
<accession>A0ABP3RID2</accession>
<reference evidence="2" key="1">
    <citation type="journal article" date="2019" name="Int. J. Syst. Evol. Microbiol.">
        <title>The Global Catalogue of Microorganisms (GCM) 10K type strain sequencing project: providing services to taxonomists for standard genome sequencing and annotation.</title>
        <authorList>
            <consortium name="The Broad Institute Genomics Platform"/>
            <consortium name="The Broad Institute Genome Sequencing Center for Infectious Disease"/>
            <person name="Wu L."/>
            <person name="Ma J."/>
        </authorList>
    </citation>
    <scope>NUCLEOTIDE SEQUENCE [LARGE SCALE GENOMIC DNA]</scope>
    <source>
        <strain evidence="2">JCM 15115</strain>
    </source>
</reference>
<proteinExistence type="predicted"/>
<protein>
    <recommendedName>
        <fullName evidence="3">Membrane bound FAD containing D-sorbitol dehydrogenase</fullName>
    </recommendedName>
</protein>
<dbReference type="InterPro" id="IPR024651">
    <property type="entry name" value="FAD-SLDH_ssu"/>
</dbReference>
<dbReference type="Proteomes" id="UP001424441">
    <property type="component" value="Unassembled WGS sequence"/>
</dbReference>
<organism evidence="1 2">
    <name type="scientific">Paenochrobactrum glaciei</name>
    <dbReference type="NCBI Taxonomy" id="486407"/>
    <lineage>
        <taxon>Bacteria</taxon>
        <taxon>Pseudomonadati</taxon>
        <taxon>Pseudomonadota</taxon>
        <taxon>Alphaproteobacteria</taxon>
        <taxon>Hyphomicrobiales</taxon>
        <taxon>Brucellaceae</taxon>
        <taxon>Paenochrobactrum</taxon>
    </lineage>
</organism>
<dbReference type="RefSeq" id="WP_343806026.1">
    <property type="nucleotide sequence ID" value="NZ_BAAADE010000005.1"/>
</dbReference>
<dbReference type="EMBL" id="BAAADE010000005">
    <property type="protein sequence ID" value="GAA0608123.1"/>
    <property type="molecule type" value="Genomic_DNA"/>
</dbReference>
<dbReference type="PROSITE" id="PS51318">
    <property type="entry name" value="TAT"/>
    <property type="match status" value="1"/>
</dbReference>
<comment type="caution">
    <text evidence="1">The sequence shown here is derived from an EMBL/GenBank/DDBJ whole genome shotgun (WGS) entry which is preliminary data.</text>
</comment>
<evidence type="ECO:0000313" key="2">
    <source>
        <dbReference type="Proteomes" id="UP001424441"/>
    </source>
</evidence>
<name>A0ABP3RID2_9HYPH</name>
<evidence type="ECO:0000313" key="1">
    <source>
        <dbReference type="EMBL" id="GAA0608123.1"/>
    </source>
</evidence>
<gene>
    <name evidence="1" type="ORF">GCM10008943_24600</name>
</gene>
<dbReference type="Pfam" id="PF12318">
    <property type="entry name" value="FAD-SLDH"/>
    <property type="match status" value="1"/>
</dbReference>
<dbReference type="InterPro" id="IPR006311">
    <property type="entry name" value="TAT_signal"/>
</dbReference>